<accession>A0A1I7ZSP8</accession>
<dbReference type="WBParaSite" id="L893_g29558.t1">
    <property type="protein sequence ID" value="L893_g29558.t1"/>
    <property type="gene ID" value="L893_g29558"/>
</dbReference>
<organism evidence="1 2">
    <name type="scientific">Steinernema glaseri</name>
    <dbReference type="NCBI Taxonomy" id="37863"/>
    <lineage>
        <taxon>Eukaryota</taxon>
        <taxon>Metazoa</taxon>
        <taxon>Ecdysozoa</taxon>
        <taxon>Nematoda</taxon>
        <taxon>Chromadorea</taxon>
        <taxon>Rhabditida</taxon>
        <taxon>Tylenchina</taxon>
        <taxon>Panagrolaimomorpha</taxon>
        <taxon>Strongyloidoidea</taxon>
        <taxon>Steinernematidae</taxon>
        <taxon>Steinernema</taxon>
    </lineage>
</organism>
<dbReference type="Proteomes" id="UP000095287">
    <property type="component" value="Unplaced"/>
</dbReference>
<protein>
    <submittedName>
        <fullName evidence="2">Saposin B-type domain-containing protein</fullName>
    </submittedName>
</protein>
<dbReference type="AlphaFoldDB" id="A0A1I7ZSP8"/>
<sequence length="76" mass="8678">MHVTWKAMAHQICLNRICQQLSKKMPKYIFPKEDINPVIILVMVDNVPCRRVVPEATSPVPPFYCQSNTQCTSEGC</sequence>
<keyword evidence="1" id="KW-1185">Reference proteome</keyword>
<name>A0A1I7ZSP8_9BILA</name>
<evidence type="ECO:0000313" key="1">
    <source>
        <dbReference type="Proteomes" id="UP000095287"/>
    </source>
</evidence>
<proteinExistence type="predicted"/>
<evidence type="ECO:0000313" key="2">
    <source>
        <dbReference type="WBParaSite" id="L893_g29558.t1"/>
    </source>
</evidence>
<reference evidence="2" key="1">
    <citation type="submission" date="2016-11" db="UniProtKB">
        <authorList>
            <consortium name="WormBaseParasite"/>
        </authorList>
    </citation>
    <scope>IDENTIFICATION</scope>
</reference>